<dbReference type="EMBL" id="JBEWTB010000002">
    <property type="protein sequence ID" value="MET4759479.1"/>
    <property type="molecule type" value="Genomic_DNA"/>
</dbReference>
<dbReference type="SUPFAM" id="SSF52794">
    <property type="entry name" value="PTS system IIB component-like"/>
    <property type="match status" value="1"/>
</dbReference>
<keyword evidence="1" id="KW-0808">Transferase</keyword>
<accession>A0ABV2SQT5</accession>
<proteinExistence type="predicted"/>
<dbReference type="Proteomes" id="UP001549366">
    <property type="component" value="Unassembled WGS sequence"/>
</dbReference>
<name>A0ABV2SQT5_9GAMM</name>
<protein>
    <submittedName>
        <fullName evidence="2">Cellobiose-specific phosphotransferase system component IIB</fullName>
    </submittedName>
</protein>
<reference evidence="2 3" key="1">
    <citation type="submission" date="2024-06" db="EMBL/GenBank/DDBJ databases">
        <title>Genomic Encyclopedia of Type Strains, Phase V (KMG-V): Genome sequencing to study the core and pangenomes of soil and plant-associated prokaryotes.</title>
        <authorList>
            <person name="Whitman W."/>
        </authorList>
    </citation>
    <scope>NUCLEOTIDE SEQUENCE [LARGE SCALE GENOMIC DNA]</scope>
    <source>
        <strain evidence="2 3">NE40</strain>
    </source>
</reference>
<organism evidence="2 3">
    <name type="scientific">Endozoicomonas lisbonensis</name>
    <dbReference type="NCBI Taxonomy" id="3120522"/>
    <lineage>
        <taxon>Bacteria</taxon>
        <taxon>Pseudomonadati</taxon>
        <taxon>Pseudomonadota</taxon>
        <taxon>Gammaproteobacteria</taxon>
        <taxon>Oceanospirillales</taxon>
        <taxon>Endozoicomonadaceae</taxon>
        <taxon>Endozoicomonas</taxon>
    </lineage>
</organism>
<comment type="caution">
    <text evidence="2">The sequence shown here is derived from an EMBL/GenBank/DDBJ whole genome shotgun (WGS) entry which is preliminary data.</text>
</comment>
<evidence type="ECO:0000313" key="3">
    <source>
        <dbReference type="Proteomes" id="UP001549366"/>
    </source>
</evidence>
<dbReference type="InterPro" id="IPR036095">
    <property type="entry name" value="PTS_EIIB-like_sf"/>
</dbReference>
<evidence type="ECO:0000313" key="2">
    <source>
        <dbReference type="EMBL" id="MET4759479.1"/>
    </source>
</evidence>
<sequence length="50" mass="5577">MGYHLITTMQKTMLCCFAGMSTCVLIKEIREAAGLDQATDSQPSRRALFH</sequence>
<evidence type="ECO:0000256" key="1">
    <source>
        <dbReference type="ARBA" id="ARBA00022679"/>
    </source>
</evidence>
<gene>
    <name evidence="2" type="ORF">V5J35_004671</name>
</gene>
<keyword evidence="3" id="KW-1185">Reference proteome</keyword>